<organism evidence="2 3">
    <name type="scientific">Rotaria magnacalcarata</name>
    <dbReference type="NCBI Taxonomy" id="392030"/>
    <lineage>
        <taxon>Eukaryota</taxon>
        <taxon>Metazoa</taxon>
        <taxon>Spiralia</taxon>
        <taxon>Gnathifera</taxon>
        <taxon>Rotifera</taxon>
        <taxon>Eurotatoria</taxon>
        <taxon>Bdelloidea</taxon>
        <taxon>Philodinida</taxon>
        <taxon>Philodinidae</taxon>
        <taxon>Rotaria</taxon>
    </lineage>
</organism>
<gene>
    <name evidence="2" type="ORF">OVN521_LOCUS49937</name>
</gene>
<evidence type="ECO:0000313" key="2">
    <source>
        <dbReference type="EMBL" id="CAF4744644.1"/>
    </source>
</evidence>
<feature type="compositionally biased region" description="Polar residues" evidence="1">
    <location>
        <begin position="25"/>
        <end position="52"/>
    </location>
</feature>
<proteinExistence type="predicted"/>
<feature type="non-terminal residue" evidence="2">
    <location>
        <position position="1"/>
    </location>
</feature>
<dbReference type="AlphaFoldDB" id="A0A821L2W2"/>
<feature type="non-terminal residue" evidence="2">
    <location>
        <position position="52"/>
    </location>
</feature>
<reference evidence="2" key="1">
    <citation type="submission" date="2021-02" db="EMBL/GenBank/DDBJ databases">
        <authorList>
            <person name="Nowell W R."/>
        </authorList>
    </citation>
    <scope>NUCLEOTIDE SEQUENCE</scope>
</reference>
<feature type="compositionally biased region" description="Low complexity" evidence="1">
    <location>
        <begin position="11"/>
        <end position="24"/>
    </location>
</feature>
<accession>A0A821L2W2</accession>
<keyword evidence="3" id="KW-1185">Reference proteome</keyword>
<evidence type="ECO:0000256" key="1">
    <source>
        <dbReference type="SAM" id="MobiDB-lite"/>
    </source>
</evidence>
<dbReference type="Proteomes" id="UP000663866">
    <property type="component" value="Unassembled WGS sequence"/>
</dbReference>
<protein>
    <submittedName>
        <fullName evidence="2">Uncharacterized protein</fullName>
    </submittedName>
</protein>
<evidence type="ECO:0000313" key="3">
    <source>
        <dbReference type="Proteomes" id="UP000663866"/>
    </source>
</evidence>
<comment type="caution">
    <text evidence="2">The sequence shown here is derived from an EMBL/GenBank/DDBJ whole genome shotgun (WGS) entry which is preliminary data.</text>
</comment>
<feature type="region of interest" description="Disordered" evidence="1">
    <location>
        <begin position="1"/>
        <end position="52"/>
    </location>
</feature>
<sequence>MKSKSDEPFQSSASHYSSNCSNSYIPVQQLPSQSTSMSQEYQTFSNHSQIFP</sequence>
<name>A0A821L2W2_9BILA</name>
<dbReference type="EMBL" id="CAJOBG010112196">
    <property type="protein sequence ID" value="CAF4744644.1"/>
    <property type="molecule type" value="Genomic_DNA"/>
</dbReference>